<dbReference type="EMBL" id="QZCH01000005">
    <property type="protein sequence ID" value="RJG49014.1"/>
    <property type="molecule type" value="Genomic_DNA"/>
</dbReference>
<accession>A0A418YGT7</accession>
<name>A0A418YGT7_9GAMM</name>
<protein>
    <submittedName>
        <fullName evidence="4">DUF4910 domain-containing protein</fullName>
    </submittedName>
</protein>
<dbReference type="Proteomes" id="UP000283255">
    <property type="component" value="Unassembled WGS sequence"/>
</dbReference>
<evidence type="ECO:0000259" key="3">
    <source>
        <dbReference type="Pfam" id="PF16254"/>
    </source>
</evidence>
<dbReference type="OrthoDB" id="9765654at2"/>
<dbReference type="InterPro" id="IPR032622">
    <property type="entry name" value="UCP01524_HTH"/>
</dbReference>
<evidence type="ECO:0000259" key="2">
    <source>
        <dbReference type="Pfam" id="PF16221"/>
    </source>
</evidence>
<dbReference type="SUPFAM" id="SSF53187">
    <property type="entry name" value="Zn-dependent exopeptidases"/>
    <property type="match status" value="1"/>
</dbReference>
<dbReference type="CDD" id="cd05644">
    <property type="entry name" value="M28_like"/>
    <property type="match status" value="1"/>
</dbReference>
<comment type="caution">
    <text evidence="4">The sequence shown here is derived from an EMBL/GenBank/DDBJ whole genome shotgun (WGS) entry which is preliminary data.</text>
</comment>
<dbReference type="Pfam" id="PF16221">
    <property type="entry name" value="HTH_47"/>
    <property type="match status" value="1"/>
</dbReference>
<evidence type="ECO:0000259" key="1">
    <source>
        <dbReference type="Pfam" id="PF09940"/>
    </source>
</evidence>
<reference evidence="4 5" key="1">
    <citation type="submission" date="2018-09" db="EMBL/GenBank/DDBJ databases">
        <authorList>
            <person name="Wang F."/>
        </authorList>
    </citation>
    <scope>NUCLEOTIDE SEQUENCE [LARGE SCALE GENOMIC DNA]</scope>
    <source>
        <strain evidence="4 5">PLHSC7-2</strain>
    </source>
</reference>
<sequence length="423" mass="47686">MHQLATELFPICRSLTGQGVRTTLNLLTQHVIGLQVHEVASGTPAFDWVIPPEWNIHDAYVIDPSGQKIIDFKKHNLHVMGYSEPVDCTLEYSQLVSHLYSLPEQPSAIPYITSYYQRRWGFCITHEQLQALPLGQYKVKIDSSLTDGHMTYGELFIAGETEDEILLSTYICHPSMANNELSGPVVATFLAKWLQQCPTRRYSYRIVFLPETIGSIYYLSKHLEQLQKNVKAGFVLTCLGDERTYSYLPSRLGSTLADRVATHVLKHLVSAFDSYRFLDRGSDERQYCAPGVDLPVCSVMRSKYAEYPEYHTSLDDLSLVTPAGLEGGYDVLQACLKLLEHNAFYKVTVKCEPQMGKRGLYPTISTKDSTAQVANMMNFLAYADGTKDLIEIADIIEVYAGDLYDIAIVLEREGLLKQSFVPH</sequence>
<feature type="domain" description="DUF2172" evidence="1">
    <location>
        <begin position="53"/>
        <end position="144"/>
    </location>
</feature>
<reference evidence="4 5" key="2">
    <citation type="submission" date="2019-01" db="EMBL/GenBank/DDBJ databases">
        <title>Motilimonas pumilus sp. nov., isolated from the gut of sea cucumber (Apostichopus japonicus).</title>
        <authorList>
            <person name="Wang F.-Q."/>
            <person name="Ren L.-H."/>
            <person name="Lin Y.-W."/>
            <person name="Sun G.-H."/>
            <person name="Du Z.-J."/>
            <person name="Zhao J.-X."/>
            <person name="Liu X.-J."/>
            <person name="Liu L.-J."/>
        </authorList>
    </citation>
    <scope>NUCLEOTIDE SEQUENCE [LARGE SCALE GENOMIC DNA]</scope>
    <source>
        <strain evidence="4 5">PLHSC7-2</strain>
    </source>
</reference>
<keyword evidence="5" id="KW-1185">Reference proteome</keyword>
<feature type="domain" description="UCP01524 winged helix-turn-helix" evidence="2">
    <location>
        <begin position="345"/>
        <end position="417"/>
    </location>
</feature>
<feature type="domain" description="DUF4910" evidence="3">
    <location>
        <begin position="2"/>
        <end position="342"/>
    </location>
</feature>
<dbReference type="InterPro" id="IPR012353">
    <property type="entry name" value="UCP015244"/>
</dbReference>
<dbReference type="Pfam" id="PF09940">
    <property type="entry name" value="DUF2172"/>
    <property type="match status" value="1"/>
</dbReference>
<evidence type="ECO:0000313" key="5">
    <source>
        <dbReference type="Proteomes" id="UP000283255"/>
    </source>
</evidence>
<dbReference type="Gene3D" id="1.10.10.10">
    <property type="entry name" value="Winged helix-like DNA-binding domain superfamily/Winged helix DNA-binding domain"/>
    <property type="match status" value="1"/>
</dbReference>
<dbReference type="Gene3D" id="3.50.30.90">
    <property type="match status" value="1"/>
</dbReference>
<evidence type="ECO:0000313" key="4">
    <source>
        <dbReference type="EMBL" id="RJG49014.1"/>
    </source>
</evidence>
<dbReference type="AlphaFoldDB" id="A0A418YGT7"/>
<dbReference type="Gene3D" id="3.40.630.10">
    <property type="entry name" value="Zn peptidases"/>
    <property type="match status" value="1"/>
</dbReference>
<gene>
    <name evidence="4" type="ORF">D1Z90_06495</name>
</gene>
<proteinExistence type="predicted"/>
<organism evidence="4 5">
    <name type="scientific">Motilimonas pumila</name>
    <dbReference type="NCBI Taxonomy" id="2303987"/>
    <lineage>
        <taxon>Bacteria</taxon>
        <taxon>Pseudomonadati</taxon>
        <taxon>Pseudomonadota</taxon>
        <taxon>Gammaproteobacteria</taxon>
        <taxon>Alteromonadales</taxon>
        <taxon>Alteromonadales genera incertae sedis</taxon>
        <taxon>Motilimonas</taxon>
    </lineage>
</organism>
<dbReference type="Pfam" id="PF16254">
    <property type="entry name" value="DUF4910"/>
    <property type="match status" value="1"/>
</dbReference>
<dbReference type="InterPro" id="IPR032610">
    <property type="entry name" value="DUF2172"/>
</dbReference>
<dbReference type="InterPro" id="IPR036388">
    <property type="entry name" value="WH-like_DNA-bd_sf"/>
</dbReference>
<dbReference type="InterPro" id="IPR032589">
    <property type="entry name" value="DUF4910"/>
</dbReference>
<dbReference type="PIRSF" id="PIRSF015244">
    <property type="entry name" value="UCP015244"/>
    <property type="match status" value="1"/>
</dbReference>